<dbReference type="Proteomes" id="UP000009144">
    <property type="component" value="Chromosome"/>
</dbReference>
<feature type="transmembrane region" description="Helical" evidence="1">
    <location>
        <begin position="63"/>
        <end position="85"/>
    </location>
</feature>
<gene>
    <name evidence="3" type="ordered locus">Q7A_1632</name>
</gene>
<dbReference type="OrthoDB" id="3422146at2"/>
<dbReference type="HOGENOM" id="CLU_830563_0_0_6"/>
<evidence type="ECO:0000313" key="4">
    <source>
        <dbReference type="Proteomes" id="UP000009144"/>
    </source>
</evidence>
<accession>I1XJ87</accession>
<dbReference type="KEGG" id="mej:Q7A_1632"/>
<dbReference type="InterPro" id="IPR013099">
    <property type="entry name" value="K_chnl_dom"/>
</dbReference>
<sequence>MLTFIGAVLVFIIMVDAVWTTLTTRGSGFLAGPLTVGLRWVMRTLSYKTGNRNMLAHTGTLTIITLVLFWLCGLWLGWGLIFIGMPGSVIEDGDMQLANLVRYFYFVGFTLSTLGIGDLRPVGDISRILTSVAAFNGLILVTLMISYAIPLLNGVISRRKLAFHLSLLGDNMTNLVLNAWNGEDFRDLESTIHLVSGEIIQCAENRLAYPVLDYFYSYEREFSLGLQLATVDEALNLLVSGVDKSLLPAESTISNIRKIIQLYLTRCHAAISHIEADVPPLPSLSPLSHSGLSLQSDKTFETSMAEFNERRRLLHKLVLHEGWEWTDVSPA</sequence>
<organism evidence="3 4">
    <name type="scientific">Methylophaga nitratireducenticrescens</name>
    <dbReference type="NCBI Taxonomy" id="754476"/>
    <lineage>
        <taxon>Bacteria</taxon>
        <taxon>Pseudomonadati</taxon>
        <taxon>Pseudomonadota</taxon>
        <taxon>Gammaproteobacteria</taxon>
        <taxon>Thiotrichales</taxon>
        <taxon>Piscirickettsiaceae</taxon>
        <taxon>Methylophaga</taxon>
    </lineage>
</organism>
<dbReference type="PATRIC" id="fig|754476.3.peg.1613"/>
<dbReference type="SUPFAM" id="SSF81324">
    <property type="entry name" value="Voltage-gated potassium channels"/>
    <property type="match status" value="1"/>
</dbReference>
<keyword evidence="1" id="KW-0472">Membrane</keyword>
<dbReference type="AlphaFoldDB" id="I1XJ87"/>
<protein>
    <submittedName>
        <fullName evidence="3">Ion channel</fullName>
    </submittedName>
</protein>
<feature type="transmembrane region" description="Helical" evidence="1">
    <location>
        <begin position="128"/>
        <end position="149"/>
    </location>
</feature>
<dbReference type="Pfam" id="PF07885">
    <property type="entry name" value="Ion_trans_2"/>
    <property type="match status" value="1"/>
</dbReference>
<evidence type="ECO:0000256" key="1">
    <source>
        <dbReference type="SAM" id="Phobius"/>
    </source>
</evidence>
<feature type="domain" description="Potassium channel" evidence="2">
    <location>
        <begin position="74"/>
        <end position="148"/>
    </location>
</feature>
<dbReference type="EMBL" id="CP003390">
    <property type="protein sequence ID" value="AFI84456.1"/>
    <property type="molecule type" value="Genomic_DNA"/>
</dbReference>
<keyword evidence="1" id="KW-1133">Transmembrane helix</keyword>
<feature type="transmembrane region" description="Helical" evidence="1">
    <location>
        <begin position="97"/>
        <end position="116"/>
    </location>
</feature>
<keyword evidence="4" id="KW-1185">Reference proteome</keyword>
<evidence type="ECO:0000259" key="2">
    <source>
        <dbReference type="Pfam" id="PF07885"/>
    </source>
</evidence>
<dbReference type="Gene3D" id="1.10.287.70">
    <property type="match status" value="1"/>
</dbReference>
<name>I1XJ87_METNJ</name>
<dbReference type="eggNOG" id="ENOG502Z9EI">
    <property type="taxonomic scope" value="Bacteria"/>
</dbReference>
<evidence type="ECO:0000313" key="3">
    <source>
        <dbReference type="EMBL" id="AFI84456.1"/>
    </source>
</evidence>
<reference evidence="3 4" key="1">
    <citation type="journal article" date="2012" name="J. Bacteriol.">
        <title>Complete genome sequences of Methylophaga sp. strain JAM1 and Methylophaga sp. strain JAM7.</title>
        <authorList>
            <person name="Villeneuve C."/>
            <person name="Martineau C."/>
            <person name="Mauffrey F."/>
            <person name="Villemur R."/>
        </authorList>
    </citation>
    <scope>NUCLEOTIDE SEQUENCE [LARGE SCALE GENOMIC DNA]</scope>
    <source>
        <strain evidence="3 4">JAM1</strain>
    </source>
</reference>
<dbReference type="RefSeq" id="WP_014706829.1">
    <property type="nucleotide sequence ID" value="NC_017857.3"/>
</dbReference>
<dbReference type="STRING" id="754476.Q7A_1632"/>
<proteinExistence type="predicted"/>
<reference evidence="3 4" key="2">
    <citation type="journal article" date="2013" name="Int. J. Syst. Evol. Microbiol.">
        <title>Methylophaga nitratireducenticrescens sp. nov. and Methylophaga frappieri sp. nov., isolated from the biofilm of the methanol-fed denitrification system treating the seawater at the Montreal Biodome.</title>
        <authorList>
            <person name="Villeneuve C."/>
            <person name="Martineau C."/>
            <person name="Mauffrey F."/>
            <person name="Villemur R."/>
        </authorList>
    </citation>
    <scope>NUCLEOTIDE SEQUENCE [LARGE SCALE GENOMIC DNA]</scope>
    <source>
        <strain evidence="3 4">JAM1</strain>
    </source>
</reference>
<keyword evidence="1" id="KW-0812">Transmembrane</keyword>